<protein>
    <submittedName>
        <fullName evidence="1">Uncharacterized protein</fullName>
    </submittedName>
</protein>
<dbReference type="RefSeq" id="XP_041226398.1">
    <property type="nucleotide sequence ID" value="XM_041366979.1"/>
</dbReference>
<dbReference type="EMBL" id="JABBWK010000025">
    <property type="protein sequence ID" value="KAG1900822.1"/>
    <property type="molecule type" value="Genomic_DNA"/>
</dbReference>
<sequence length="128" mass="14233">MPTSAYERTSRPRHFKIGMVEDQEVGIWNSRLTVPSFWRSLSTPIIDAERHLNNHSCAVALALEGCELPVRAQAVLAIMELVVARDSVRDTVSLQVGKLSNETDLDILNQGMEAMVDQFQNELVPVAS</sequence>
<name>A0AAD4HLG4_9AGAM</name>
<accession>A0AAD4HLG4</accession>
<keyword evidence="2" id="KW-1185">Reference proteome</keyword>
<evidence type="ECO:0000313" key="2">
    <source>
        <dbReference type="Proteomes" id="UP001195769"/>
    </source>
</evidence>
<dbReference type="Proteomes" id="UP001195769">
    <property type="component" value="Unassembled WGS sequence"/>
</dbReference>
<reference evidence="1" key="1">
    <citation type="journal article" date="2020" name="New Phytol.">
        <title>Comparative genomics reveals dynamic genome evolution in host specialist ectomycorrhizal fungi.</title>
        <authorList>
            <person name="Lofgren L.A."/>
            <person name="Nguyen N.H."/>
            <person name="Vilgalys R."/>
            <person name="Ruytinx J."/>
            <person name="Liao H.L."/>
            <person name="Branco S."/>
            <person name="Kuo A."/>
            <person name="LaButti K."/>
            <person name="Lipzen A."/>
            <person name="Andreopoulos W."/>
            <person name="Pangilinan J."/>
            <person name="Riley R."/>
            <person name="Hundley H."/>
            <person name="Na H."/>
            <person name="Barry K."/>
            <person name="Grigoriev I.V."/>
            <person name="Stajich J.E."/>
            <person name="Kennedy P.G."/>
        </authorList>
    </citation>
    <scope>NUCLEOTIDE SEQUENCE</scope>
    <source>
        <strain evidence="1">FC203</strain>
    </source>
</reference>
<dbReference type="AlphaFoldDB" id="A0AAD4HLG4"/>
<dbReference type="GeneID" id="64661277"/>
<evidence type="ECO:0000313" key="1">
    <source>
        <dbReference type="EMBL" id="KAG1900822.1"/>
    </source>
</evidence>
<organism evidence="1 2">
    <name type="scientific">Suillus fuscotomentosus</name>
    <dbReference type="NCBI Taxonomy" id="1912939"/>
    <lineage>
        <taxon>Eukaryota</taxon>
        <taxon>Fungi</taxon>
        <taxon>Dikarya</taxon>
        <taxon>Basidiomycota</taxon>
        <taxon>Agaricomycotina</taxon>
        <taxon>Agaricomycetes</taxon>
        <taxon>Agaricomycetidae</taxon>
        <taxon>Boletales</taxon>
        <taxon>Suillineae</taxon>
        <taxon>Suillaceae</taxon>
        <taxon>Suillus</taxon>
    </lineage>
</organism>
<gene>
    <name evidence="1" type="ORF">F5891DRAFT_1188313</name>
</gene>
<comment type="caution">
    <text evidence="1">The sequence shown here is derived from an EMBL/GenBank/DDBJ whole genome shotgun (WGS) entry which is preliminary data.</text>
</comment>
<proteinExistence type="predicted"/>